<feature type="non-terminal residue" evidence="1">
    <location>
        <position position="150"/>
    </location>
</feature>
<sequence length="150" mass="17409">MQVHNSVPKSSAELYYTENKLYKSTVTDEDGNKTIEFKNGQGQVILVRKALTTTDNADTYYVYNEYNQLAFVISPKAVRELQDNGFADGEEIPQTVLDNLCYQYRYDGRNRLVEKKLPGKGWEYMVYDKADRLIMTRDANLEQKGKWLIT</sequence>
<protein>
    <submittedName>
        <fullName evidence="1">RHS repeat-associated core domain-containing protein</fullName>
    </submittedName>
</protein>
<proteinExistence type="predicted"/>
<name>A0ABW8Y7H5_9FLAO</name>
<evidence type="ECO:0000313" key="1">
    <source>
        <dbReference type="EMBL" id="MFL9835855.1"/>
    </source>
</evidence>
<dbReference type="EMBL" id="JBELPY010000029">
    <property type="protein sequence ID" value="MFL9835855.1"/>
    <property type="molecule type" value="Genomic_DNA"/>
</dbReference>
<keyword evidence="2" id="KW-1185">Reference proteome</keyword>
<reference evidence="1 2" key="1">
    <citation type="submission" date="2024-06" db="EMBL/GenBank/DDBJ databases">
        <authorList>
            <person name="Kaempfer P."/>
            <person name="Viver T."/>
        </authorList>
    </citation>
    <scope>NUCLEOTIDE SEQUENCE [LARGE SCALE GENOMIC DNA]</scope>
    <source>
        <strain evidence="1 2">ST-37</strain>
    </source>
</reference>
<comment type="caution">
    <text evidence="1">The sequence shown here is derived from an EMBL/GenBank/DDBJ whole genome shotgun (WGS) entry which is preliminary data.</text>
</comment>
<organism evidence="1 2">
    <name type="scientific">Chryseobacterium terrae</name>
    <dbReference type="NCBI Taxonomy" id="3163299"/>
    <lineage>
        <taxon>Bacteria</taxon>
        <taxon>Pseudomonadati</taxon>
        <taxon>Bacteroidota</taxon>
        <taxon>Flavobacteriia</taxon>
        <taxon>Flavobacteriales</taxon>
        <taxon>Weeksellaceae</taxon>
        <taxon>Chryseobacterium group</taxon>
        <taxon>Chryseobacterium</taxon>
    </lineage>
</organism>
<dbReference type="Proteomes" id="UP001629058">
    <property type="component" value="Unassembled WGS sequence"/>
</dbReference>
<gene>
    <name evidence="1" type="ORF">ABS765_17715</name>
</gene>
<accession>A0ABW8Y7H5</accession>
<dbReference type="Gene3D" id="2.180.10.10">
    <property type="entry name" value="RHS repeat-associated core"/>
    <property type="match status" value="1"/>
</dbReference>
<evidence type="ECO:0000313" key="2">
    <source>
        <dbReference type="Proteomes" id="UP001629058"/>
    </source>
</evidence>